<dbReference type="EMBL" id="KF900935">
    <property type="protein sequence ID" value="AIF12059.1"/>
    <property type="molecule type" value="Genomic_DNA"/>
</dbReference>
<protein>
    <submittedName>
        <fullName evidence="1">Uncharacterized protein</fullName>
    </submittedName>
</protein>
<dbReference type="AlphaFoldDB" id="A0A075H7R0"/>
<evidence type="ECO:0000313" key="1">
    <source>
        <dbReference type="EMBL" id="AIF12059.1"/>
    </source>
</evidence>
<proteinExistence type="predicted"/>
<reference evidence="1" key="1">
    <citation type="journal article" date="2014" name="Genome Biol. Evol.">
        <title>Pangenome evidence for extensive interdomain horizontal transfer affecting lineage core and shell genes in uncultured planktonic thaumarchaeota and euryarchaeota.</title>
        <authorList>
            <person name="Deschamps P."/>
            <person name="Zivanovic Y."/>
            <person name="Moreira D."/>
            <person name="Rodriguez-Valera F."/>
            <person name="Lopez-Garcia P."/>
        </authorList>
    </citation>
    <scope>NUCLEOTIDE SEQUENCE</scope>
</reference>
<accession>A0A075H7R0</accession>
<sequence length="39" mass="4539">MWCLTGTRWGPEYSTDQLPGCYGERCIPIICERILGRYT</sequence>
<name>A0A075H7R0_9EURY</name>
<organism evidence="1">
    <name type="scientific">uncultured marine group II/III euryarchaeote KM3_54_D07</name>
    <dbReference type="NCBI Taxonomy" id="1456460"/>
    <lineage>
        <taxon>Archaea</taxon>
        <taxon>Methanobacteriati</taxon>
        <taxon>Methanobacteriota</taxon>
        <taxon>environmental samples</taxon>
    </lineage>
</organism>